<keyword evidence="6" id="KW-1278">Translocase</keyword>
<dbReference type="InterPro" id="IPR003439">
    <property type="entry name" value="ABC_transporter-like_ATP-bd"/>
</dbReference>
<evidence type="ECO:0000256" key="3">
    <source>
        <dbReference type="ARBA" id="ARBA00022475"/>
    </source>
</evidence>
<evidence type="ECO:0000313" key="10">
    <source>
        <dbReference type="Proteomes" id="UP000070504"/>
    </source>
</evidence>
<dbReference type="PANTHER" id="PTHR42711">
    <property type="entry name" value="ABC TRANSPORTER ATP-BINDING PROTEIN"/>
    <property type="match status" value="1"/>
</dbReference>
<keyword evidence="10" id="KW-1185">Reference proteome</keyword>
<dbReference type="InterPro" id="IPR017871">
    <property type="entry name" value="ABC_transporter-like_CS"/>
</dbReference>
<keyword evidence="7" id="KW-0472">Membrane</keyword>
<feature type="domain" description="ABC transporter" evidence="8">
    <location>
        <begin position="4"/>
        <end position="230"/>
    </location>
</feature>
<gene>
    <name evidence="9" type="ORF">AKJ54_01140</name>
</gene>
<evidence type="ECO:0000256" key="4">
    <source>
        <dbReference type="ARBA" id="ARBA00022741"/>
    </source>
</evidence>
<dbReference type="InterPro" id="IPR003593">
    <property type="entry name" value="AAA+_ATPase"/>
</dbReference>
<organism evidence="9 10">
    <name type="scientific">candidate division MSBL1 archaeon SCGC-AAA382K21</name>
    <dbReference type="NCBI Taxonomy" id="1698283"/>
    <lineage>
        <taxon>Archaea</taxon>
        <taxon>Methanobacteriati</taxon>
        <taxon>Methanobacteriota</taxon>
        <taxon>candidate division MSBL1</taxon>
    </lineage>
</organism>
<comment type="subcellular location">
    <subcellularLocation>
        <location evidence="1">Cell membrane</location>
    </subcellularLocation>
</comment>
<dbReference type="PROSITE" id="PS50893">
    <property type="entry name" value="ABC_TRANSPORTER_2"/>
    <property type="match status" value="1"/>
</dbReference>
<name>A0A133VJX9_9EURY</name>
<proteinExistence type="predicted"/>
<dbReference type="PANTHER" id="PTHR42711:SF18">
    <property type="entry name" value="ABC TRANSPORTER, ATP-BINDING PROTEIN"/>
    <property type="match status" value="1"/>
</dbReference>
<dbReference type="PROSITE" id="PS00211">
    <property type="entry name" value="ABC_TRANSPORTER_1"/>
    <property type="match status" value="1"/>
</dbReference>
<dbReference type="SUPFAM" id="SSF52540">
    <property type="entry name" value="P-loop containing nucleoside triphosphate hydrolases"/>
    <property type="match status" value="1"/>
</dbReference>
<sequence>MKVIEIENLTKYYGDTKGTENLSFEVEKGEIFGFLGPNGSGKTTTIKTMIKMLTDYDGEVEIFGKNLRDWGKDYYEKIGVSFEFPALYSKLTARENLDFFSSFYREETEDSSKILEIVDLGKDSGLTVGSFSKGMKTKLDIARALVNDPDLIFFDEPIAGLDPGSARKIKDLIFSKKEEGKTIFLTTHNMTVADELCDRVAFIVDGAVRLIDNPNKLKAERGKRRVKIEYEDDGKVDSSEFPLQDIGENQEFLHILKNNEIQRMKTLEPDLEEVFLQVTGEELR</sequence>
<evidence type="ECO:0000313" key="9">
    <source>
        <dbReference type="EMBL" id="KXB06727.1"/>
    </source>
</evidence>
<dbReference type="Pfam" id="PF00005">
    <property type="entry name" value="ABC_tran"/>
    <property type="match status" value="1"/>
</dbReference>
<dbReference type="SMART" id="SM00382">
    <property type="entry name" value="AAA"/>
    <property type="match status" value="1"/>
</dbReference>
<dbReference type="InterPro" id="IPR027417">
    <property type="entry name" value="P-loop_NTPase"/>
</dbReference>
<keyword evidence="5 9" id="KW-0067">ATP-binding</keyword>
<dbReference type="CDD" id="cd03230">
    <property type="entry name" value="ABC_DR_subfamily_A"/>
    <property type="match status" value="1"/>
</dbReference>
<dbReference type="FunFam" id="3.40.50.300:FF:000589">
    <property type="entry name" value="ABC transporter, ATP-binding subunit"/>
    <property type="match status" value="1"/>
</dbReference>
<dbReference type="InterPro" id="IPR050763">
    <property type="entry name" value="ABC_transporter_ATP-binding"/>
</dbReference>
<dbReference type="Proteomes" id="UP000070504">
    <property type="component" value="Unassembled WGS sequence"/>
</dbReference>
<protein>
    <submittedName>
        <fullName evidence="9">ATP-binding protein</fullName>
    </submittedName>
</protein>
<keyword evidence="3" id="KW-1003">Cell membrane</keyword>
<keyword evidence="2" id="KW-0813">Transport</keyword>
<dbReference type="AlphaFoldDB" id="A0A133VJX9"/>
<dbReference type="GO" id="GO:0005886">
    <property type="term" value="C:plasma membrane"/>
    <property type="evidence" value="ECO:0007669"/>
    <property type="project" value="UniProtKB-SubCell"/>
</dbReference>
<evidence type="ECO:0000259" key="8">
    <source>
        <dbReference type="PROSITE" id="PS50893"/>
    </source>
</evidence>
<comment type="caution">
    <text evidence="9">The sequence shown here is derived from an EMBL/GenBank/DDBJ whole genome shotgun (WGS) entry which is preliminary data.</text>
</comment>
<dbReference type="PATRIC" id="fig|1698283.3.peg.138"/>
<evidence type="ECO:0000256" key="5">
    <source>
        <dbReference type="ARBA" id="ARBA00022840"/>
    </source>
</evidence>
<evidence type="ECO:0000256" key="6">
    <source>
        <dbReference type="ARBA" id="ARBA00022967"/>
    </source>
</evidence>
<keyword evidence="4" id="KW-0547">Nucleotide-binding</keyword>
<evidence type="ECO:0000256" key="7">
    <source>
        <dbReference type="ARBA" id="ARBA00023136"/>
    </source>
</evidence>
<dbReference type="GO" id="GO:0016887">
    <property type="term" value="F:ATP hydrolysis activity"/>
    <property type="evidence" value="ECO:0007669"/>
    <property type="project" value="InterPro"/>
</dbReference>
<dbReference type="EMBL" id="LHYH01000028">
    <property type="protein sequence ID" value="KXB06727.1"/>
    <property type="molecule type" value="Genomic_DNA"/>
</dbReference>
<evidence type="ECO:0000256" key="1">
    <source>
        <dbReference type="ARBA" id="ARBA00004236"/>
    </source>
</evidence>
<dbReference type="GO" id="GO:0005524">
    <property type="term" value="F:ATP binding"/>
    <property type="evidence" value="ECO:0007669"/>
    <property type="project" value="UniProtKB-KW"/>
</dbReference>
<dbReference type="Gene3D" id="3.40.50.300">
    <property type="entry name" value="P-loop containing nucleotide triphosphate hydrolases"/>
    <property type="match status" value="1"/>
</dbReference>
<evidence type="ECO:0000256" key="2">
    <source>
        <dbReference type="ARBA" id="ARBA00022448"/>
    </source>
</evidence>
<reference evidence="9 10" key="1">
    <citation type="journal article" date="2016" name="Sci. Rep.">
        <title>Metabolic traits of an uncultured archaeal lineage -MSBL1- from brine pools of the Red Sea.</title>
        <authorList>
            <person name="Mwirichia R."/>
            <person name="Alam I."/>
            <person name="Rashid M."/>
            <person name="Vinu M."/>
            <person name="Ba-Alawi W."/>
            <person name="Anthony Kamau A."/>
            <person name="Kamanda Ngugi D."/>
            <person name="Goker M."/>
            <person name="Klenk H.P."/>
            <person name="Bajic V."/>
            <person name="Stingl U."/>
        </authorList>
    </citation>
    <scope>NUCLEOTIDE SEQUENCE [LARGE SCALE GENOMIC DNA]</scope>
    <source>
        <strain evidence="9">SCGC-AAA382K21</strain>
    </source>
</reference>
<accession>A0A133VJX9</accession>